<evidence type="ECO:0000313" key="4">
    <source>
        <dbReference type="Proteomes" id="UP001152795"/>
    </source>
</evidence>
<dbReference type="PANTHER" id="PTHR43899:SF13">
    <property type="entry name" value="RH59310P"/>
    <property type="match status" value="1"/>
</dbReference>
<dbReference type="InterPro" id="IPR002347">
    <property type="entry name" value="SDR_fam"/>
</dbReference>
<dbReference type="Proteomes" id="UP001152795">
    <property type="component" value="Unassembled WGS sequence"/>
</dbReference>
<dbReference type="InterPro" id="IPR051019">
    <property type="entry name" value="VLCFA-Steroid_DH"/>
</dbReference>
<dbReference type="GO" id="GO:0016491">
    <property type="term" value="F:oxidoreductase activity"/>
    <property type="evidence" value="ECO:0007669"/>
    <property type="project" value="UniProtKB-KW"/>
</dbReference>
<dbReference type="PANTHER" id="PTHR43899">
    <property type="entry name" value="RH59310P"/>
    <property type="match status" value="1"/>
</dbReference>
<evidence type="ECO:0000313" key="3">
    <source>
        <dbReference type="EMBL" id="CAB3980672.1"/>
    </source>
</evidence>
<dbReference type="InterPro" id="IPR036291">
    <property type="entry name" value="NAD(P)-bd_dom_sf"/>
</dbReference>
<organism evidence="3 4">
    <name type="scientific">Paramuricea clavata</name>
    <name type="common">Red gorgonian</name>
    <name type="synonym">Violescent sea-whip</name>
    <dbReference type="NCBI Taxonomy" id="317549"/>
    <lineage>
        <taxon>Eukaryota</taxon>
        <taxon>Metazoa</taxon>
        <taxon>Cnidaria</taxon>
        <taxon>Anthozoa</taxon>
        <taxon>Octocorallia</taxon>
        <taxon>Malacalcyonacea</taxon>
        <taxon>Plexauridae</taxon>
        <taxon>Paramuricea</taxon>
    </lineage>
</organism>
<dbReference type="GO" id="GO:0005783">
    <property type="term" value="C:endoplasmic reticulum"/>
    <property type="evidence" value="ECO:0007669"/>
    <property type="project" value="TreeGrafter"/>
</dbReference>
<gene>
    <name evidence="3" type="ORF">PACLA_8A018418</name>
</gene>
<dbReference type="PRINTS" id="PR00081">
    <property type="entry name" value="GDHRDH"/>
</dbReference>
<keyword evidence="4" id="KW-1185">Reference proteome</keyword>
<accession>A0A7D9HFQ4</accession>
<dbReference type="SUPFAM" id="SSF51735">
    <property type="entry name" value="NAD(P)-binding Rossmann-fold domains"/>
    <property type="match status" value="1"/>
</dbReference>
<evidence type="ECO:0000256" key="2">
    <source>
        <dbReference type="ARBA" id="ARBA00023002"/>
    </source>
</evidence>
<dbReference type="Pfam" id="PF00106">
    <property type="entry name" value="adh_short"/>
    <property type="match status" value="1"/>
</dbReference>
<keyword evidence="2" id="KW-0560">Oxidoreductase</keyword>
<dbReference type="Gene3D" id="3.40.50.720">
    <property type="entry name" value="NAD(P)-binding Rossmann-like Domain"/>
    <property type="match status" value="1"/>
</dbReference>
<comment type="caution">
    <text evidence="3">The sequence shown here is derived from an EMBL/GenBank/DDBJ whole genome shotgun (WGS) entry which is preliminary data.</text>
</comment>
<dbReference type="EMBL" id="CACRXK020000312">
    <property type="protein sequence ID" value="CAB3980672.1"/>
    <property type="molecule type" value="Genomic_DNA"/>
</dbReference>
<proteinExistence type="inferred from homology"/>
<protein>
    <submittedName>
        <fullName evidence="3">Uncharacterized protein</fullName>
    </submittedName>
</protein>
<comment type="similarity">
    <text evidence="1">Belongs to the short-chain dehydrogenases/reductases (SDR) family.</text>
</comment>
<dbReference type="AlphaFoldDB" id="A0A7D9HFQ4"/>
<sequence>MVERKKGVIINVASFAATTFFPLTGTYAATKACMDKFSESLQIEYADKGIIVQCVLPLFVATKMSGMKTTLFCPTPDDYVPSVLKKVGVAKRCFGYWAHELQGFIILSLPRWLITRSALDAVSRHQKISSQTTNEKKEK</sequence>
<evidence type="ECO:0000256" key="1">
    <source>
        <dbReference type="ARBA" id="ARBA00006484"/>
    </source>
</evidence>
<dbReference type="OrthoDB" id="5545019at2759"/>
<name>A0A7D9HFQ4_PARCT</name>
<reference evidence="3" key="1">
    <citation type="submission" date="2020-04" db="EMBL/GenBank/DDBJ databases">
        <authorList>
            <person name="Alioto T."/>
            <person name="Alioto T."/>
            <person name="Gomez Garrido J."/>
        </authorList>
    </citation>
    <scope>NUCLEOTIDE SEQUENCE</scope>
    <source>
        <strain evidence="3">A484AB</strain>
    </source>
</reference>